<organism evidence="2 3">
    <name type="scientific">Patella caerulea</name>
    <name type="common">Rayed Mediterranean limpet</name>
    <dbReference type="NCBI Taxonomy" id="87958"/>
    <lineage>
        <taxon>Eukaryota</taxon>
        <taxon>Metazoa</taxon>
        <taxon>Spiralia</taxon>
        <taxon>Lophotrochozoa</taxon>
        <taxon>Mollusca</taxon>
        <taxon>Gastropoda</taxon>
        <taxon>Patellogastropoda</taxon>
        <taxon>Patelloidea</taxon>
        <taxon>Patellidae</taxon>
        <taxon>Patella</taxon>
    </lineage>
</organism>
<keyword evidence="3" id="KW-1185">Reference proteome</keyword>
<evidence type="ECO:0000259" key="1">
    <source>
        <dbReference type="Pfam" id="PF13843"/>
    </source>
</evidence>
<name>A0AAN8IYT4_PATCE</name>
<evidence type="ECO:0000313" key="2">
    <source>
        <dbReference type="EMBL" id="KAK6166969.1"/>
    </source>
</evidence>
<dbReference type="Pfam" id="PF13843">
    <property type="entry name" value="DDE_Tnp_1_7"/>
    <property type="match status" value="1"/>
</dbReference>
<reference evidence="2 3" key="1">
    <citation type="submission" date="2024-01" db="EMBL/GenBank/DDBJ databases">
        <title>The genome of the rayed Mediterranean limpet Patella caerulea (Linnaeus, 1758).</title>
        <authorList>
            <person name="Anh-Thu Weber A."/>
            <person name="Halstead-Nussloch G."/>
        </authorList>
    </citation>
    <scope>NUCLEOTIDE SEQUENCE [LARGE SCALE GENOMIC DNA]</scope>
    <source>
        <strain evidence="2">AATW-2023a</strain>
        <tissue evidence="2">Whole specimen</tissue>
    </source>
</reference>
<dbReference type="AlphaFoldDB" id="A0AAN8IYT4"/>
<feature type="domain" description="PiggyBac transposable element-derived protein" evidence="1">
    <location>
        <begin position="2"/>
        <end position="220"/>
    </location>
</feature>
<proteinExistence type="predicted"/>
<sequence>MLWKGRLGWKQYIPSKSARFGIKSFEIRESSSAYILDFFVYTGEGTAYDPALDDGLPMGSKVILTLGRQFFNKGYCINMDNFFSSPALYDELCARNNDAVGTIRPNRKGLSKDFLKQKLRNGEIKAVYSEKLMLLKWRDKKDVHMLSTIHDARTKQVARADPDKPPVVKPQVCCDYNDTMGGVDLSDAFLSAYPSSRKRLKKYYMKQFRHIMDMAVLNAHIYKQLMSKT</sequence>
<evidence type="ECO:0000313" key="3">
    <source>
        <dbReference type="Proteomes" id="UP001347796"/>
    </source>
</evidence>
<dbReference type="InterPro" id="IPR029526">
    <property type="entry name" value="PGBD"/>
</dbReference>
<dbReference type="Proteomes" id="UP001347796">
    <property type="component" value="Unassembled WGS sequence"/>
</dbReference>
<dbReference type="EMBL" id="JAZGQO010000019">
    <property type="protein sequence ID" value="KAK6166969.1"/>
    <property type="molecule type" value="Genomic_DNA"/>
</dbReference>
<accession>A0AAN8IYT4</accession>
<dbReference type="PANTHER" id="PTHR46599:SF3">
    <property type="entry name" value="PIGGYBAC TRANSPOSABLE ELEMENT-DERIVED PROTEIN 4"/>
    <property type="match status" value="1"/>
</dbReference>
<comment type="caution">
    <text evidence="2">The sequence shown here is derived from an EMBL/GenBank/DDBJ whole genome shotgun (WGS) entry which is preliminary data.</text>
</comment>
<gene>
    <name evidence="2" type="ORF">SNE40_022156</name>
</gene>
<dbReference type="PANTHER" id="PTHR46599">
    <property type="entry name" value="PIGGYBAC TRANSPOSABLE ELEMENT-DERIVED PROTEIN 4"/>
    <property type="match status" value="1"/>
</dbReference>
<protein>
    <recommendedName>
        <fullName evidence="1">PiggyBac transposable element-derived protein domain-containing protein</fullName>
    </recommendedName>
</protein>